<evidence type="ECO:0000256" key="1">
    <source>
        <dbReference type="SAM" id="MobiDB-lite"/>
    </source>
</evidence>
<dbReference type="PaxDb" id="4113-PGSC0003DMT400057001"/>
<feature type="region of interest" description="Disordered" evidence="1">
    <location>
        <begin position="1"/>
        <end position="37"/>
    </location>
</feature>
<evidence type="ECO:0000313" key="3">
    <source>
        <dbReference type="Proteomes" id="UP000011115"/>
    </source>
</evidence>
<organism evidence="2 3">
    <name type="scientific">Solanum tuberosum</name>
    <name type="common">Potato</name>
    <dbReference type="NCBI Taxonomy" id="4113"/>
    <lineage>
        <taxon>Eukaryota</taxon>
        <taxon>Viridiplantae</taxon>
        <taxon>Streptophyta</taxon>
        <taxon>Embryophyta</taxon>
        <taxon>Tracheophyta</taxon>
        <taxon>Spermatophyta</taxon>
        <taxon>Magnoliopsida</taxon>
        <taxon>eudicotyledons</taxon>
        <taxon>Gunneridae</taxon>
        <taxon>Pentapetalae</taxon>
        <taxon>asterids</taxon>
        <taxon>lamiids</taxon>
        <taxon>Solanales</taxon>
        <taxon>Solanaceae</taxon>
        <taxon>Solanoideae</taxon>
        <taxon>Solaneae</taxon>
        <taxon>Solanum</taxon>
    </lineage>
</organism>
<dbReference type="InParanoid" id="M1C074"/>
<dbReference type="AlphaFoldDB" id="M1C074"/>
<evidence type="ECO:0000313" key="2">
    <source>
        <dbReference type="EnsemblPlants" id="PGSC0003DMT400057001"/>
    </source>
</evidence>
<dbReference type="Proteomes" id="UP000011115">
    <property type="component" value="Unassembled WGS sequence"/>
</dbReference>
<proteinExistence type="predicted"/>
<keyword evidence="3" id="KW-1185">Reference proteome</keyword>
<name>M1C074_SOLTU</name>
<dbReference type="EnsemblPlants" id="PGSC0003DMT400057001">
    <property type="protein sequence ID" value="PGSC0003DMT400057001"/>
    <property type="gene ID" value="PGSC0003DMG400022158"/>
</dbReference>
<protein>
    <submittedName>
        <fullName evidence="2">Uncharacterized protein</fullName>
    </submittedName>
</protein>
<dbReference type="HOGENOM" id="CLU_1889480_0_0_1"/>
<dbReference type="Gramene" id="PGSC0003DMT400057001">
    <property type="protein sequence ID" value="PGSC0003DMT400057001"/>
    <property type="gene ID" value="PGSC0003DMG400022158"/>
</dbReference>
<reference evidence="3" key="1">
    <citation type="journal article" date="2011" name="Nature">
        <title>Genome sequence and analysis of the tuber crop potato.</title>
        <authorList>
            <consortium name="The Potato Genome Sequencing Consortium"/>
        </authorList>
    </citation>
    <scope>NUCLEOTIDE SEQUENCE [LARGE SCALE GENOMIC DNA]</scope>
    <source>
        <strain evidence="3">cv. DM1-3 516 R44</strain>
    </source>
</reference>
<accession>M1C074</accession>
<sequence>MHHNFQVQDRIPNDTPDFELAETSKQRSSKPDATTLQHTVHPVLTINFPNHDPDPNIRPTIVSESTIFRARQQGPIPSGTRIINFVGDHNGATSYAKGSYGDDLGIEPAAFNSRIDVTYNYTLRFTECNKLSCNS</sequence>
<reference evidence="2" key="2">
    <citation type="submission" date="2015-06" db="UniProtKB">
        <authorList>
            <consortium name="EnsemblPlants"/>
        </authorList>
    </citation>
    <scope>IDENTIFICATION</scope>
    <source>
        <strain evidence="2">DM1-3 516 R44</strain>
    </source>
</reference>